<gene>
    <name evidence="1" type="primary">Cnig_chr_X.g23780</name>
    <name evidence="1" type="ORF">B9Z55_023780</name>
</gene>
<organism evidence="1 2">
    <name type="scientific">Caenorhabditis nigoni</name>
    <dbReference type="NCBI Taxonomy" id="1611254"/>
    <lineage>
        <taxon>Eukaryota</taxon>
        <taxon>Metazoa</taxon>
        <taxon>Ecdysozoa</taxon>
        <taxon>Nematoda</taxon>
        <taxon>Chromadorea</taxon>
        <taxon>Rhabditida</taxon>
        <taxon>Rhabditina</taxon>
        <taxon>Rhabditomorpha</taxon>
        <taxon>Rhabditoidea</taxon>
        <taxon>Rhabditidae</taxon>
        <taxon>Peloderinae</taxon>
        <taxon>Caenorhabditis</taxon>
    </lineage>
</organism>
<sequence>MFEGISTQNTKKPEAVEVISYEYDKIKRAHINALSKYISPHHGTSLNNFSLYDIIYDAAEMIAPGTTDSILRELLQSLERFSISDLVQFSIEIQAIEKQVEDFLSELVLFQKQQQEENATVREMTEEMMKIDMKERAKLNDDMQTAIDSTETLKDLCVRQEISLMGKWNAAKRTLLYDFTPKINQLLENLKTAARVDEHIPPHEMRRPVQRKFANEVISQKVDTFRLKLLEFLKSEAFNQLGHPMKIITACVIRDFIRIADALFAYVKHLNEILLNATQVEVEIKMYSKQLSMLHAKSNEACKKTDAEVEKLEIMMLVNTELFVEWMCLQKDITP</sequence>
<dbReference type="Proteomes" id="UP000230233">
    <property type="component" value="Chromosome X"/>
</dbReference>
<name>A0A2G5SRW3_9PELO</name>
<dbReference type="AlphaFoldDB" id="A0A2G5SRW3"/>
<evidence type="ECO:0000313" key="2">
    <source>
        <dbReference type="Proteomes" id="UP000230233"/>
    </source>
</evidence>
<comment type="caution">
    <text evidence="1">The sequence shown here is derived from an EMBL/GenBank/DDBJ whole genome shotgun (WGS) entry which is preliminary data.</text>
</comment>
<accession>A0A2G5SRW3</accession>
<reference evidence="2" key="1">
    <citation type="submission" date="2017-10" db="EMBL/GenBank/DDBJ databases">
        <title>Rapid genome shrinkage in a self-fertile nematode reveals novel sperm competition proteins.</title>
        <authorList>
            <person name="Yin D."/>
            <person name="Schwarz E.M."/>
            <person name="Thomas C.G."/>
            <person name="Felde R.L."/>
            <person name="Korf I.F."/>
            <person name="Cutter A.D."/>
            <person name="Schartner C.M."/>
            <person name="Ralston E.J."/>
            <person name="Meyer B.J."/>
            <person name="Haag E.S."/>
        </authorList>
    </citation>
    <scope>NUCLEOTIDE SEQUENCE [LARGE SCALE GENOMIC DNA]</scope>
    <source>
        <strain evidence="2">JU1422</strain>
    </source>
</reference>
<dbReference type="EMBL" id="PDUG01000006">
    <property type="protein sequence ID" value="PIC17586.1"/>
    <property type="molecule type" value="Genomic_DNA"/>
</dbReference>
<evidence type="ECO:0000313" key="1">
    <source>
        <dbReference type="EMBL" id="PIC17586.1"/>
    </source>
</evidence>
<keyword evidence="2" id="KW-1185">Reference proteome</keyword>
<protein>
    <submittedName>
        <fullName evidence="1">Uncharacterized protein</fullName>
    </submittedName>
</protein>
<proteinExistence type="predicted"/>